<evidence type="ECO:0000256" key="8">
    <source>
        <dbReference type="ARBA" id="ARBA00022618"/>
    </source>
</evidence>
<evidence type="ECO:0000256" key="17">
    <source>
        <dbReference type="ARBA" id="ARBA00045696"/>
    </source>
</evidence>
<dbReference type="InterPro" id="IPR026000">
    <property type="entry name" value="Apc5_dom"/>
</dbReference>
<dbReference type="GO" id="GO:0005680">
    <property type="term" value="C:anaphase-promoting complex"/>
    <property type="evidence" value="ECO:0007669"/>
    <property type="project" value="InterPro"/>
</dbReference>
<reference evidence="21 22" key="1">
    <citation type="submission" date="2025-04" db="UniProtKB">
        <authorList>
            <consortium name="RefSeq"/>
        </authorList>
    </citation>
    <scope>IDENTIFICATION</scope>
    <source>
        <tissue evidence="21 22">Whole sample</tissue>
    </source>
</reference>
<keyword evidence="9" id="KW-0677">Repeat</keyword>
<keyword evidence="6" id="KW-0963">Cytoplasm</keyword>
<comment type="subcellular location">
    <subcellularLocation>
        <location evidence="2">Cytoplasm</location>
        <location evidence="2">Cytoskeleton</location>
        <location evidence="2">Spindle</location>
    </subcellularLocation>
    <subcellularLocation>
        <location evidence="1">Nucleus</location>
    </subcellularLocation>
</comment>
<dbReference type="GO" id="GO:0031145">
    <property type="term" value="P:anaphase-promoting complex-dependent catabolic process"/>
    <property type="evidence" value="ECO:0007669"/>
    <property type="project" value="TreeGrafter"/>
</dbReference>
<dbReference type="SUPFAM" id="SSF48452">
    <property type="entry name" value="TPR-like"/>
    <property type="match status" value="2"/>
</dbReference>
<accession>A0A8B8E4T7</accession>
<feature type="domain" description="Anaphase-promoting complex subunit 5 N-terminal" evidence="19">
    <location>
        <begin position="64"/>
        <end position="182"/>
    </location>
</feature>
<organism evidence="20 22">
    <name type="scientific">Crassostrea virginica</name>
    <name type="common">Eastern oyster</name>
    <dbReference type="NCBI Taxonomy" id="6565"/>
    <lineage>
        <taxon>Eukaryota</taxon>
        <taxon>Metazoa</taxon>
        <taxon>Spiralia</taxon>
        <taxon>Lophotrochozoa</taxon>
        <taxon>Mollusca</taxon>
        <taxon>Bivalvia</taxon>
        <taxon>Autobranchia</taxon>
        <taxon>Pteriomorphia</taxon>
        <taxon>Ostreida</taxon>
        <taxon>Ostreoidea</taxon>
        <taxon>Ostreidae</taxon>
        <taxon>Crassostrea</taxon>
    </lineage>
</organism>
<evidence type="ECO:0000256" key="10">
    <source>
        <dbReference type="ARBA" id="ARBA00022776"/>
    </source>
</evidence>
<dbReference type="GO" id="GO:0005819">
    <property type="term" value="C:spindle"/>
    <property type="evidence" value="ECO:0007669"/>
    <property type="project" value="UniProtKB-SubCell"/>
</dbReference>
<keyword evidence="20" id="KW-1185">Reference proteome</keyword>
<evidence type="ECO:0000256" key="13">
    <source>
        <dbReference type="ARBA" id="ARBA00023212"/>
    </source>
</evidence>
<keyword evidence="8" id="KW-0132">Cell division</keyword>
<evidence type="ECO:0000259" key="18">
    <source>
        <dbReference type="Pfam" id="PF12862"/>
    </source>
</evidence>
<evidence type="ECO:0000256" key="14">
    <source>
        <dbReference type="ARBA" id="ARBA00023242"/>
    </source>
</evidence>
<feature type="domain" description="Anaphase-promoting complex subunit 5" evidence="18">
    <location>
        <begin position="609"/>
        <end position="645"/>
    </location>
</feature>
<evidence type="ECO:0000256" key="5">
    <source>
        <dbReference type="ARBA" id="ARBA00016066"/>
    </source>
</evidence>
<dbReference type="RefSeq" id="XP_022335596.1">
    <property type="nucleotide sequence ID" value="XM_022479888.1"/>
</dbReference>
<keyword evidence="7" id="KW-0597">Phosphoprotein</keyword>
<dbReference type="PANTHER" id="PTHR12830:SF9">
    <property type="entry name" value="ANAPHASE-PROMOTING COMPLEX SUBUNIT 5"/>
    <property type="match status" value="1"/>
</dbReference>
<keyword evidence="11" id="KW-0833">Ubl conjugation pathway</keyword>
<evidence type="ECO:0000256" key="2">
    <source>
        <dbReference type="ARBA" id="ARBA00004186"/>
    </source>
</evidence>
<keyword evidence="13" id="KW-0206">Cytoskeleton</keyword>
<evidence type="ECO:0000313" key="20">
    <source>
        <dbReference type="Proteomes" id="UP000694844"/>
    </source>
</evidence>
<dbReference type="InterPro" id="IPR011990">
    <property type="entry name" value="TPR-like_helical_dom_sf"/>
</dbReference>
<protein>
    <recommendedName>
        <fullName evidence="5">Anaphase-promoting complex subunit 5</fullName>
    </recommendedName>
    <alternativeName>
        <fullName evidence="16">Cyclosome subunit 5</fullName>
    </alternativeName>
</protein>
<feature type="domain" description="Anaphase-promoting complex subunit 5" evidence="18">
    <location>
        <begin position="282"/>
        <end position="378"/>
    </location>
</feature>
<comment type="pathway">
    <text evidence="3">Protein modification; protein ubiquitination.</text>
</comment>
<dbReference type="OrthoDB" id="2504561at2759"/>
<dbReference type="UniPathway" id="UPA00143"/>
<dbReference type="Pfam" id="PF21371">
    <property type="entry name" value="Apc5_N"/>
    <property type="match status" value="1"/>
</dbReference>
<evidence type="ECO:0000313" key="21">
    <source>
        <dbReference type="RefSeq" id="XP_022335596.1"/>
    </source>
</evidence>
<evidence type="ECO:0000256" key="6">
    <source>
        <dbReference type="ARBA" id="ARBA00022490"/>
    </source>
</evidence>
<evidence type="ECO:0000256" key="7">
    <source>
        <dbReference type="ARBA" id="ARBA00022553"/>
    </source>
</evidence>
<dbReference type="GO" id="GO:0070979">
    <property type="term" value="P:protein K11-linked ubiquitination"/>
    <property type="evidence" value="ECO:0007669"/>
    <property type="project" value="TreeGrafter"/>
</dbReference>
<comment type="similarity">
    <text evidence="4">Belongs to the APC5 family.</text>
</comment>
<keyword evidence="14" id="KW-0539">Nucleus</keyword>
<dbReference type="PANTHER" id="PTHR12830">
    <property type="entry name" value="ANAPHASE-PROMOTING COMPLEX SUBUNIT 5"/>
    <property type="match status" value="1"/>
</dbReference>
<keyword evidence="15" id="KW-0131">Cell cycle</keyword>
<evidence type="ECO:0000256" key="4">
    <source>
        <dbReference type="ARBA" id="ARBA00007450"/>
    </source>
</evidence>
<evidence type="ECO:0000256" key="15">
    <source>
        <dbReference type="ARBA" id="ARBA00023306"/>
    </source>
</evidence>
<dbReference type="Pfam" id="PF12862">
    <property type="entry name" value="ANAPC5"/>
    <property type="match status" value="2"/>
</dbReference>
<dbReference type="GO" id="GO:0051301">
    <property type="term" value="P:cell division"/>
    <property type="evidence" value="ECO:0007669"/>
    <property type="project" value="UniProtKB-KW"/>
</dbReference>
<evidence type="ECO:0000256" key="1">
    <source>
        <dbReference type="ARBA" id="ARBA00004123"/>
    </source>
</evidence>
<dbReference type="InterPro" id="IPR037679">
    <property type="entry name" value="Apc5"/>
</dbReference>
<dbReference type="CDD" id="cd16270">
    <property type="entry name" value="Apc5_N"/>
    <property type="match status" value="1"/>
</dbReference>
<dbReference type="Proteomes" id="UP000694844">
    <property type="component" value="Chromosome 5"/>
</dbReference>
<evidence type="ECO:0000256" key="12">
    <source>
        <dbReference type="ARBA" id="ARBA00022803"/>
    </source>
</evidence>
<evidence type="ECO:0000256" key="9">
    <source>
        <dbReference type="ARBA" id="ARBA00022737"/>
    </source>
</evidence>
<dbReference type="Gene3D" id="1.25.40.10">
    <property type="entry name" value="Tetratricopeptide repeat domain"/>
    <property type="match status" value="1"/>
</dbReference>
<proteinExistence type="inferred from homology"/>
<evidence type="ECO:0000256" key="11">
    <source>
        <dbReference type="ARBA" id="ARBA00022786"/>
    </source>
</evidence>
<dbReference type="KEGG" id="cvn:111132149"/>
<dbReference type="AlphaFoldDB" id="A0A8B8E4T7"/>
<dbReference type="GeneID" id="111132149"/>
<gene>
    <name evidence="21 22" type="primary">LOC111132149</name>
</gene>
<keyword evidence="10" id="KW-0498">Mitosis</keyword>
<evidence type="ECO:0000313" key="22">
    <source>
        <dbReference type="RefSeq" id="XP_022335597.1"/>
    </source>
</evidence>
<evidence type="ECO:0000259" key="19">
    <source>
        <dbReference type="Pfam" id="PF21371"/>
    </source>
</evidence>
<dbReference type="GO" id="GO:0045842">
    <property type="term" value="P:positive regulation of mitotic metaphase/anaphase transition"/>
    <property type="evidence" value="ECO:0007669"/>
    <property type="project" value="TreeGrafter"/>
</dbReference>
<name>A0A8B8E4T7_CRAVI</name>
<keyword evidence="12" id="KW-0802">TPR repeat</keyword>
<dbReference type="InterPro" id="IPR048968">
    <property type="entry name" value="Apc5_N"/>
</dbReference>
<sequence>MTTIDPQTDLLRFGLAGKINLTSKEQVTPHKISLLVLIFEYCELKRKQNQPFIFGQNPLPPEERISENEKRDFMTLILKLLQSPDLTLKELLSQTQHILKPKMFDEFMDRLKEFYEEDVLPLMDFFQELHRMLSEPITPEIPVISSSSVLGLFFRRMILVFDSLSFSQITSLYNQFKHYYEEVNGPAPVDESENFGGSLMDSITKETERLTCSALGRESGHLGLGASESETAGYFSHKQAEYFISRQGFLLQHNEKEAMNPKELQTQISNMLHSNPALAEAHFLSYMNNLRVKEYCNAVHNLFHCFDRNTNFTDESLANKTVEEDVSRRYASLNLAGLHFRFGHKEEALAALQEAIRMAQETNDHVCLQHALSWLHRIEDPGKARTASLIARSVDKSEEMSLPNITSLSVQALAKHNAFFTARPSSVIEYMLKSDILNCQHSQPHFMCVSFAQKAALWHMYGKRESSSMCSQLVLNLDTSEGGIYHNGESVCLALCNIARLFADEGNYMLALEVINNAKQRFPPQTQHASLWMIYEQEIMFDRSMLSQKDELASQALNGLQALDQDEFRLRSGVFKKERGDVSAALITLTKLKEHVQANLQNYSPEFPCRVMLALADLYIQTGNHISATSQILECITKAKEHHLEYIHSLAAVYLAFVQFLMQLPEKALALLDQHMVTILSHGNCLDRARTLYCYARCTVAHGSNLAEADRKSSLLLAVNVMITVIELFKKLDAHMRVKDAIYYLARLYHELNYTVERNKSAYEFRQLDSQYPTHSQVSVVRL</sequence>
<comment type="function">
    <text evidence="17">Component of the anaphase promoting complex/cyclosome (APC/C), a cell cycle-regulated E3 ubiquitin ligase that controls progression through mitosis and the G1 phase of the cell cycle. The APC/C complex acts by mediating ubiquitination and subsequent degradation of target proteins: it mainly mediates the formation of 'Lys-11'-linked polyubiquitin chains and, to a lower extent, the formation of 'Lys-48'- and 'Lys-63'-linked polyubiquitin chains. The APC/C complex catalyzes assembly of branched 'Lys-11'-/'Lys-48'-linked branched ubiquitin chains on target proteins.</text>
</comment>
<evidence type="ECO:0000256" key="3">
    <source>
        <dbReference type="ARBA" id="ARBA00004906"/>
    </source>
</evidence>
<dbReference type="RefSeq" id="XP_022335597.1">
    <property type="nucleotide sequence ID" value="XM_022479889.1"/>
</dbReference>
<evidence type="ECO:0000256" key="16">
    <source>
        <dbReference type="ARBA" id="ARBA00031069"/>
    </source>
</evidence>